<dbReference type="AlphaFoldDB" id="A0A0F9MY57"/>
<protein>
    <submittedName>
        <fullName evidence="1">Uncharacterized protein</fullName>
    </submittedName>
</protein>
<sequence>MINIKKQLRKELRNKKWEILFHSKCVEAERYNKTHEKTPEYIIFKVVYQQSIDRQLYHNLHLLHEYGIYIKLRKIYENYREYLKYIKKTLKL</sequence>
<organism evidence="1">
    <name type="scientific">marine sediment metagenome</name>
    <dbReference type="NCBI Taxonomy" id="412755"/>
    <lineage>
        <taxon>unclassified sequences</taxon>
        <taxon>metagenomes</taxon>
        <taxon>ecological metagenomes</taxon>
    </lineage>
</organism>
<comment type="caution">
    <text evidence="1">The sequence shown here is derived from an EMBL/GenBank/DDBJ whole genome shotgun (WGS) entry which is preliminary data.</text>
</comment>
<dbReference type="EMBL" id="LAZR01008004">
    <property type="protein sequence ID" value="KKM81550.1"/>
    <property type="molecule type" value="Genomic_DNA"/>
</dbReference>
<accession>A0A0F9MY57</accession>
<reference evidence="1" key="1">
    <citation type="journal article" date="2015" name="Nature">
        <title>Complex archaea that bridge the gap between prokaryotes and eukaryotes.</title>
        <authorList>
            <person name="Spang A."/>
            <person name="Saw J.H."/>
            <person name="Jorgensen S.L."/>
            <person name="Zaremba-Niedzwiedzka K."/>
            <person name="Martijn J."/>
            <person name="Lind A.E."/>
            <person name="van Eijk R."/>
            <person name="Schleper C."/>
            <person name="Guy L."/>
            <person name="Ettema T.J."/>
        </authorList>
    </citation>
    <scope>NUCLEOTIDE SEQUENCE</scope>
</reference>
<gene>
    <name evidence="1" type="ORF">LCGC14_1328730</name>
</gene>
<name>A0A0F9MY57_9ZZZZ</name>
<evidence type="ECO:0000313" key="1">
    <source>
        <dbReference type="EMBL" id="KKM81550.1"/>
    </source>
</evidence>
<proteinExistence type="predicted"/>